<evidence type="ECO:0000313" key="4">
    <source>
        <dbReference type="Proteomes" id="UP000239209"/>
    </source>
</evidence>
<dbReference type="AlphaFoldDB" id="A0A2T0S6D3"/>
<proteinExistence type="predicted"/>
<name>A0A2T0S6D3_9ACTN</name>
<sequence length="273" mass="28690">MRGRIWPAAVAAVVVVLAVVAVVLLTRDDESPQAQCRLVTPPSTAPVNDTTTVRITEQGYTEVRSPGSTTVTIGAVLENPSDRVAYRTRVTFDVLGPVGASVVNEVFRRFQTLEVPLILPGAKVPIGDSLGLARSTTANSVSIKPVVTRWLPAGDGNDGLAPVTTTLVPEKTTRDADGSGVITYNARSANCTDLVSRGSSYILRDPSGKLIGGGVSNDPEGSGCDTSENRYTNTFNTALRSIPQQADLPKTEVASLCDLSPRPTTTSTDAPIN</sequence>
<evidence type="ECO:0000256" key="2">
    <source>
        <dbReference type="SAM" id="Phobius"/>
    </source>
</evidence>
<keyword evidence="4" id="KW-1185">Reference proteome</keyword>
<feature type="transmembrane region" description="Helical" evidence="2">
    <location>
        <begin position="6"/>
        <end position="25"/>
    </location>
</feature>
<organism evidence="3 4">
    <name type="scientific">Pseudosporangium ferrugineum</name>
    <dbReference type="NCBI Taxonomy" id="439699"/>
    <lineage>
        <taxon>Bacteria</taxon>
        <taxon>Bacillati</taxon>
        <taxon>Actinomycetota</taxon>
        <taxon>Actinomycetes</taxon>
        <taxon>Micromonosporales</taxon>
        <taxon>Micromonosporaceae</taxon>
        <taxon>Pseudosporangium</taxon>
    </lineage>
</organism>
<comment type="caution">
    <text evidence="3">The sequence shown here is derived from an EMBL/GenBank/DDBJ whole genome shotgun (WGS) entry which is preliminary data.</text>
</comment>
<dbReference type="EMBL" id="PVZG01000007">
    <property type="protein sequence ID" value="PRY28970.1"/>
    <property type="molecule type" value="Genomic_DNA"/>
</dbReference>
<evidence type="ECO:0000313" key="3">
    <source>
        <dbReference type="EMBL" id="PRY28970.1"/>
    </source>
</evidence>
<accession>A0A2T0S6D3</accession>
<feature type="compositionally biased region" description="Polar residues" evidence="1">
    <location>
        <begin position="262"/>
        <end position="273"/>
    </location>
</feature>
<reference evidence="3 4" key="1">
    <citation type="submission" date="2018-03" db="EMBL/GenBank/DDBJ databases">
        <title>Genomic Encyclopedia of Archaeal and Bacterial Type Strains, Phase II (KMG-II): from individual species to whole genera.</title>
        <authorList>
            <person name="Goeker M."/>
        </authorList>
    </citation>
    <scope>NUCLEOTIDE SEQUENCE [LARGE SCALE GENOMIC DNA]</scope>
    <source>
        <strain evidence="3 4">DSM 45348</strain>
    </source>
</reference>
<keyword evidence="2" id="KW-0472">Membrane</keyword>
<keyword evidence="2" id="KW-0812">Transmembrane</keyword>
<dbReference type="Proteomes" id="UP000239209">
    <property type="component" value="Unassembled WGS sequence"/>
</dbReference>
<keyword evidence="2" id="KW-1133">Transmembrane helix</keyword>
<evidence type="ECO:0000256" key="1">
    <source>
        <dbReference type="SAM" id="MobiDB-lite"/>
    </source>
</evidence>
<feature type="region of interest" description="Disordered" evidence="1">
    <location>
        <begin position="254"/>
        <end position="273"/>
    </location>
</feature>
<protein>
    <submittedName>
        <fullName evidence="3">Uncharacterized protein</fullName>
    </submittedName>
</protein>
<dbReference type="OrthoDB" id="3294797at2"/>
<gene>
    <name evidence="3" type="ORF">CLV70_107278</name>
</gene>
<dbReference type="RefSeq" id="WP_106127553.1">
    <property type="nucleotide sequence ID" value="NZ_PVZG01000007.1"/>
</dbReference>